<dbReference type="GO" id="GO:0004674">
    <property type="term" value="F:protein serine/threonine kinase activity"/>
    <property type="evidence" value="ECO:0000318"/>
    <property type="project" value="GO_Central"/>
</dbReference>
<dbReference type="OMA" id="GNWHISE"/>
<dbReference type="SMART" id="SM00220">
    <property type="entry name" value="S_TKc"/>
    <property type="match status" value="1"/>
</dbReference>
<keyword evidence="2" id="KW-0723">Serine/threonine-protein kinase</keyword>
<dbReference type="Pfam" id="PF00069">
    <property type="entry name" value="Pkinase"/>
    <property type="match status" value="1"/>
</dbReference>
<dbReference type="GO" id="GO:0005737">
    <property type="term" value="C:cytoplasm"/>
    <property type="evidence" value="ECO:0000318"/>
    <property type="project" value="GO_Central"/>
</dbReference>
<proteinExistence type="inferred from homology"/>
<dbReference type="OrthoDB" id="285933at2759"/>
<dbReference type="EMBL" id="CT868020">
    <property type="protein sequence ID" value="CAK62670.1"/>
    <property type="molecule type" value="Genomic_DNA"/>
</dbReference>
<dbReference type="eggNOG" id="KOG0658">
    <property type="taxonomic scope" value="Eukaryota"/>
</dbReference>
<feature type="domain" description="Protein kinase" evidence="7">
    <location>
        <begin position="9"/>
        <end position="274"/>
    </location>
</feature>
<dbReference type="InterPro" id="IPR050591">
    <property type="entry name" value="GSK-3"/>
</dbReference>
<dbReference type="Proteomes" id="UP000000600">
    <property type="component" value="Unassembled WGS sequence"/>
</dbReference>
<evidence type="ECO:0000313" key="9">
    <source>
        <dbReference type="Proteomes" id="UP000000600"/>
    </source>
</evidence>
<dbReference type="KEGG" id="ptm:GSPATT00032522001"/>
<dbReference type="Gene3D" id="3.30.200.20">
    <property type="entry name" value="Phosphorylase Kinase, domain 1"/>
    <property type="match status" value="1"/>
</dbReference>
<evidence type="ECO:0000259" key="7">
    <source>
        <dbReference type="PROSITE" id="PS50011"/>
    </source>
</evidence>
<dbReference type="GO" id="GO:0030154">
    <property type="term" value="P:cell differentiation"/>
    <property type="evidence" value="ECO:0000318"/>
    <property type="project" value="GO_Central"/>
</dbReference>
<comment type="similarity">
    <text evidence="1">Belongs to the protein kinase superfamily. CMGC Ser/Thr protein kinase family. GSK-3 subfamily.</text>
</comment>
<evidence type="ECO:0000256" key="3">
    <source>
        <dbReference type="ARBA" id="ARBA00022679"/>
    </source>
</evidence>
<evidence type="ECO:0000256" key="6">
    <source>
        <dbReference type="ARBA" id="ARBA00022840"/>
    </source>
</evidence>
<dbReference type="PROSITE" id="PS50011">
    <property type="entry name" value="PROTEIN_KINASE_DOM"/>
    <property type="match status" value="1"/>
</dbReference>
<keyword evidence="4" id="KW-0547">Nucleotide-binding</keyword>
<dbReference type="GO" id="GO:0007165">
    <property type="term" value="P:signal transduction"/>
    <property type="evidence" value="ECO:0000318"/>
    <property type="project" value="GO_Central"/>
</dbReference>
<dbReference type="RefSeq" id="XP_001430068.1">
    <property type="nucleotide sequence ID" value="XM_001430031.1"/>
</dbReference>
<accession>A0BVV3</accession>
<dbReference type="PANTHER" id="PTHR24057">
    <property type="entry name" value="GLYCOGEN SYNTHASE KINASE-3 ALPHA"/>
    <property type="match status" value="1"/>
</dbReference>
<keyword evidence="9" id="KW-1185">Reference proteome</keyword>
<dbReference type="InterPro" id="IPR000719">
    <property type="entry name" value="Prot_kinase_dom"/>
</dbReference>
<dbReference type="GO" id="GO:0005634">
    <property type="term" value="C:nucleus"/>
    <property type="evidence" value="ECO:0000318"/>
    <property type="project" value="GO_Central"/>
</dbReference>
<reference evidence="8 9" key="1">
    <citation type="journal article" date="2006" name="Nature">
        <title>Global trends of whole-genome duplications revealed by the ciliate Paramecium tetraurelia.</title>
        <authorList>
            <consortium name="Genoscope"/>
            <person name="Aury J.-M."/>
            <person name="Jaillon O."/>
            <person name="Duret L."/>
            <person name="Noel B."/>
            <person name="Jubin C."/>
            <person name="Porcel B.M."/>
            <person name="Segurens B."/>
            <person name="Daubin V."/>
            <person name="Anthouard V."/>
            <person name="Aiach N."/>
            <person name="Arnaiz O."/>
            <person name="Billaut A."/>
            <person name="Beisson J."/>
            <person name="Blanc I."/>
            <person name="Bouhouche K."/>
            <person name="Camara F."/>
            <person name="Duharcourt S."/>
            <person name="Guigo R."/>
            <person name="Gogendeau D."/>
            <person name="Katinka M."/>
            <person name="Keller A.-M."/>
            <person name="Kissmehl R."/>
            <person name="Klotz C."/>
            <person name="Koll F."/>
            <person name="Le Moue A."/>
            <person name="Lepere C."/>
            <person name="Malinsky S."/>
            <person name="Nowacki M."/>
            <person name="Nowak J.K."/>
            <person name="Plattner H."/>
            <person name="Poulain J."/>
            <person name="Ruiz F."/>
            <person name="Serrano V."/>
            <person name="Zagulski M."/>
            <person name="Dessen P."/>
            <person name="Betermier M."/>
            <person name="Weissenbach J."/>
            <person name="Scarpelli C."/>
            <person name="Schachter V."/>
            <person name="Sperling L."/>
            <person name="Meyer E."/>
            <person name="Cohen J."/>
            <person name="Wincker P."/>
        </authorList>
    </citation>
    <scope>NUCLEOTIDE SEQUENCE [LARGE SCALE GENOMIC DNA]</scope>
    <source>
        <strain evidence="8 9">Stock d4-2</strain>
    </source>
</reference>
<gene>
    <name evidence="8" type="ORF">GSPATT00032522001</name>
</gene>
<dbReference type="SUPFAM" id="SSF56112">
    <property type="entry name" value="Protein kinase-like (PK-like)"/>
    <property type="match status" value="1"/>
</dbReference>
<keyword evidence="5" id="KW-0418">Kinase</keyword>
<dbReference type="AlphaFoldDB" id="A0BVV3"/>
<evidence type="ECO:0000256" key="4">
    <source>
        <dbReference type="ARBA" id="ARBA00022741"/>
    </source>
</evidence>
<keyword evidence="3" id="KW-0808">Transferase</keyword>
<keyword evidence="6" id="KW-0067">ATP-binding</keyword>
<dbReference type="PANTHER" id="PTHR24057:SF0">
    <property type="entry name" value="PROTEIN KINASE SHAGGY-RELATED"/>
    <property type="match status" value="1"/>
</dbReference>
<dbReference type="InParanoid" id="A0BVV3"/>
<dbReference type="InterPro" id="IPR011009">
    <property type="entry name" value="Kinase-like_dom_sf"/>
</dbReference>
<evidence type="ECO:0000256" key="2">
    <source>
        <dbReference type="ARBA" id="ARBA00022527"/>
    </source>
</evidence>
<dbReference type="HOGENOM" id="CLU_878410_0_0_1"/>
<dbReference type="GeneID" id="5015852"/>
<evidence type="ECO:0000256" key="5">
    <source>
        <dbReference type="ARBA" id="ARBA00022777"/>
    </source>
</evidence>
<organism evidence="8 9">
    <name type="scientific">Paramecium tetraurelia</name>
    <dbReference type="NCBI Taxonomy" id="5888"/>
    <lineage>
        <taxon>Eukaryota</taxon>
        <taxon>Sar</taxon>
        <taxon>Alveolata</taxon>
        <taxon>Ciliophora</taxon>
        <taxon>Intramacronucleata</taxon>
        <taxon>Oligohymenophorea</taxon>
        <taxon>Peniculida</taxon>
        <taxon>Parameciidae</taxon>
        <taxon>Paramecium</taxon>
    </lineage>
</organism>
<dbReference type="STRING" id="5888.A0BVV3"/>
<name>A0BVV3_PARTE</name>
<dbReference type="GO" id="GO:0005524">
    <property type="term" value="F:ATP binding"/>
    <property type="evidence" value="ECO:0007669"/>
    <property type="project" value="UniProtKB-KW"/>
</dbReference>
<sequence length="317" mass="37037">MINEQQITYSVEEILFKNARTIVYRASDKQKNNFVVKKISLEYKNEVEVWKTLKEKQYFAKLLTSFTSEHENSISLIFEYLPNTLASKTEMNHQEFKKYIYQLLIAINSLHKQGFVHCNINPQNCLIRDNELKLYDFSMTQRLNEQGKFEIINCYTPPEVILGNWHISEYLDIWSTGCVISEVLLGQPLFKGTKSADILLSIIKILGTPSNHEIQQMSNFAITEANLIKVKKVSFPELFKFKFDYYILDLISRMLIYTPKDRIKIEDAINHPFFQSDPVAQMAHHSDLLQTSDQKEQKKEIIDYGEYGTFKQVNSST</sequence>
<dbReference type="Gene3D" id="1.10.510.10">
    <property type="entry name" value="Transferase(Phosphotransferase) domain 1"/>
    <property type="match status" value="1"/>
</dbReference>
<evidence type="ECO:0000256" key="1">
    <source>
        <dbReference type="ARBA" id="ARBA00005527"/>
    </source>
</evidence>
<protein>
    <recommendedName>
        <fullName evidence="7">Protein kinase domain-containing protein</fullName>
    </recommendedName>
</protein>
<evidence type="ECO:0000313" key="8">
    <source>
        <dbReference type="EMBL" id="CAK62670.1"/>
    </source>
</evidence>